<evidence type="ECO:0000313" key="9">
    <source>
        <dbReference type="Proteomes" id="UP000198977"/>
    </source>
</evidence>
<name>A0A1I2BHD0_9RHOB</name>
<accession>A0A1I2BHD0</accession>
<dbReference type="Gene3D" id="1.20.1250.20">
    <property type="entry name" value="MFS general substrate transporter like domains"/>
    <property type="match status" value="2"/>
</dbReference>
<feature type="transmembrane region" description="Helical" evidence="6">
    <location>
        <begin position="418"/>
        <end position="438"/>
    </location>
</feature>
<protein>
    <submittedName>
        <fullName evidence="8">Sugar phosphate permease</fullName>
    </submittedName>
</protein>
<dbReference type="InterPro" id="IPR036259">
    <property type="entry name" value="MFS_trans_sf"/>
</dbReference>
<dbReference type="EMBL" id="FOMW01000008">
    <property type="protein sequence ID" value="SFE55584.1"/>
    <property type="molecule type" value="Genomic_DNA"/>
</dbReference>
<feature type="transmembrane region" description="Helical" evidence="6">
    <location>
        <begin position="273"/>
        <end position="294"/>
    </location>
</feature>
<feature type="transmembrane region" description="Helical" evidence="6">
    <location>
        <begin position="235"/>
        <end position="253"/>
    </location>
</feature>
<feature type="domain" description="Major facilitator superfamily (MFS) profile" evidence="7">
    <location>
        <begin position="20"/>
        <end position="442"/>
    </location>
</feature>
<sequence length="450" mass="46521">MSALKPVALVKPVPLSAWYLTLSLAFIHLTSSMDRHVVGLILTPLKVEFDLSDTALGLLHGTAYTVLYAVAILPAGVLVDRVNRQVMVGVAALLWSLGTAAFAMADSFAMLVAARLIVGLGQAALIPAALSLITDAFDPRQLGRPIGVFTSASALGRGAVLIGGGAVLTWFGASATSEGTDPWRVLLLLTLIVNAGAILMLLTAKSPPRRLAALCGTGTARAEVLGHLRLNLRSYAALFIGAGMTVLLIQTITAWSPTLLVRRFDYSVPQSGFAFGVVVLLTAPLGNILGGWLLDKARSAETLGDEQLTGPVGTLQAVVAHRRMIALALIGIVLVTPLFCVVSSAVVALVGLALASVLLGIATPIGLAGIQRIAPAELRGRITATYVAGVTLVSLGLGLGPVSVGWASTSLFSGDERLSYALLLVVILSAVTGAAVVYPRKGPLRQEGAL</sequence>
<feature type="transmembrane region" description="Helical" evidence="6">
    <location>
        <begin position="325"/>
        <end position="346"/>
    </location>
</feature>
<keyword evidence="3 6" id="KW-0812">Transmembrane</keyword>
<feature type="transmembrane region" description="Helical" evidence="6">
    <location>
        <begin position="352"/>
        <end position="370"/>
    </location>
</feature>
<evidence type="ECO:0000256" key="6">
    <source>
        <dbReference type="SAM" id="Phobius"/>
    </source>
</evidence>
<dbReference type="RefSeq" id="WP_143092451.1">
    <property type="nucleotide sequence ID" value="NZ_FOMW01000008.1"/>
</dbReference>
<evidence type="ECO:0000256" key="3">
    <source>
        <dbReference type="ARBA" id="ARBA00022692"/>
    </source>
</evidence>
<dbReference type="GO" id="GO:0022857">
    <property type="term" value="F:transmembrane transporter activity"/>
    <property type="evidence" value="ECO:0007669"/>
    <property type="project" value="InterPro"/>
</dbReference>
<evidence type="ECO:0000259" key="7">
    <source>
        <dbReference type="PROSITE" id="PS50850"/>
    </source>
</evidence>
<gene>
    <name evidence="8" type="ORF">SAMN04488523_108106</name>
</gene>
<feature type="transmembrane region" description="Helical" evidence="6">
    <location>
        <begin position="56"/>
        <end position="79"/>
    </location>
</feature>
<keyword evidence="2" id="KW-0813">Transport</keyword>
<dbReference type="PANTHER" id="PTHR23505:SF79">
    <property type="entry name" value="PROTEIN SPINSTER"/>
    <property type="match status" value="1"/>
</dbReference>
<dbReference type="SUPFAM" id="SSF103473">
    <property type="entry name" value="MFS general substrate transporter"/>
    <property type="match status" value="1"/>
</dbReference>
<keyword evidence="9" id="KW-1185">Reference proteome</keyword>
<feature type="transmembrane region" description="Helical" evidence="6">
    <location>
        <begin position="382"/>
        <end position="406"/>
    </location>
</feature>
<evidence type="ECO:0000256" key="1">
    <source>
        <dbReference type="ARBA" id="ARBA00004141"/>
    </source>
</evidence>
<feature type="transmembrane region" description="Helical" evidence="6">
    <location>
        <begin position="111"/>
        <end position="133"/>
    </location>
</feature>
<proteinExistence type="predicted"/>
<organism evidence="8 9">
    <name type="scientific">Sulfitobacter brevis</name>
    <dbReference type="NCBI Taxonomy" id="74348"/>
    <lineage>
        <taxon>Bacteria</taxon>
        <taxon>Pseudomonadati</taxon>
        <taxon>Pseudomonadota</taxon>
        <taxon>Alphaproteobacteria</taxon>
        <taxon>Rhodobacterales</taxon>
        <taxon>Roseobacteraceae</taxon>
        <taxon>Sulfitobacter</taxon>
    </lineage>
</organism>
<dbReference type="STRING" id="74348.SAMN04488523_108106"/>
<evidence type="ECO:0000256" key="4">
    <source>
        <dbReference type="ARBA" id="ARBA00022989"/>
    </source>
</evidence>
<dbReference type="Proteomes" id="UP000198977">
    <property type="component" value="Unassembled WGS sequence"/>
</dbReference>
<feature type="transmembrane region" description="Helical" evidence="6">
    <location>
        <begin position="185"/>
        <end position="204"/>
    </location>
</feature>
<evidence type="ECO:0000313" key="8">
    <source>
        <dbReference type="EMBL" id="SFE55584.1"/>
    </source>
</evidence>
<reference evidence="9" key="1">
    <citation type="submission" date="2016-10" db="EMBL/GenBank/DDBJ databases">
        <authorList>
            <person name="Varghese N."/>
            <person name="Submissions S."/>
        </authorList>
    </citation>
    <scope>NUCLEOTIDE SEQUENCE [LARGE SCALE GENOMIC DNA]</scope>
    <source>
        <strain evidence="9">DSM 11443</strain>
    </source>
</reference>
<feature type="transmembrane region" description="Helical" evidence="6">
    <location>
        <begin position="86"/>
        <end position="105"/>
    </location>
</feature>
<keyword evidence="5 6" id="KW-0472">Membrane</keyword>
<keyword evidence="4 6" id="KW-1133">Transmembrane helix</keyword>
<feature type="transmembrane region" description="Helical" evidence="6">
    <location>
        <begin position="154"/>
        <end position="173"/>
    </location>
</feature>
<dbReference type="InterPro" id="IPR020846">
    <property type="entry name" value="MFS_dom"/>
</dbReference>
<comment type="subcellular location">
    <subcellularLocation>
        <location evidence="1">Membrane</location>
        <topology evidence="1">Multi-pass membrane protein</topology>
    </subcellularLocation>
</comment>
<dbReference type="OrthoDB" id="7473300at2"/>
<dbReference type="InterPro" id="IPR044770">
    <property type="entry name" value="MFS_spinster-like"/>
</dbReference>
<dbReference type="PANTHER" id="PTHR23505">
    <property type="entry name" value="SPINSTER"/>
    <property type="match status" value="1"/>
</dbReference>
<dbReference type="GO" id="GO:0016020">
    <property type="term" value="C:membrane"/>
    <property type="evidence" value="ECO:0007669"/>
    <property type="project" value="UniProtKB-SubCell"/>
</dbReference>
<dbReference type="PROSITE" id="PS50850">
    <property type="entry name" value="MFS"/>
    <property type="match status" value="1"/>
</dbReference>
<dbReference type="Pfam" id="PF07690">
    <property type="entry name" value="MFS_1"/>
    <property type="match status" value="1"/>
</dbReference>
<dbReference type="AlphaFoldDB" id="A0A1I2BHD0"/>
<evidence type="ECO:0000256" key="2">
    <source>
        <dbReference type="ARBA" id="ARBA00022448"/>
    </source>
</evidence>
<evidence type="ECO:0000256" key="5">
    <source>
        <dbReference type="ARBA" id="ARBA00023136"/>
    </source>
</evidence>
<dbReference type="InterPro" id="IPR011701">
    <property type="entry name" value="MFS"/>
</dbReference>